<comment type="caution">
    <text evidence="4">The sequence shown here is derived from an EMBL/GenBank/DDBJ whole genome shotgun (WGS) entry which is preliminary data.</text>
</comment>
<dbReference type="PANTHER" id="PTHR15180:SF1">
    <property type="entry name" value="GENERAL TRANSCRIPTION FACTOR 3C POLYPEPTIDE 1"/>
    <property type="match status" value="1"/>
</dbReference>
<dbReference type="PANTHER" id="PTHR15180">
    <property type="entry name" value="GENERAL TRANSCRIPTION FACTOR 3C POLYPEPTIDE 1"/>
    <property type="match status" value="1"/>
</dbReference>
<feature type="compositionally biased region" description="Basic and acidic residues" evidence="2">
    <location>
        <begin position="110"/>
        <end position="139"/>
    </location>
</feature>
<protein>
    <recommendedName>
        <fullName evidence="3">Transcription factor tau subunit sfc3/Tfc3 C-terminal domain-containing protein</fullName>
    </recommendedName>
</protein>
<dbReference type="Pfam" id="PF02178">
    <property type="entry name" value="AT_hook"/>
    <property type="match status" value="2"/>
</dbReference>
<accession>A0A8K0JP91</accession>
<name>A0A8K0JP91_9TREE</name>
<feature type="compositionally biased region" description="Basic residues" evidence="2">
    <location>
        <begin position="791"/>
        <end position="800"/>
    </location>
</feature>
<dbReference type="OrthoDB" id="68020at2759"/>
<proteinExistence type="predicted"/>
<evidence type="ECO:0000256" key="2">
    <source>
        <dbReference type="SAM" id="MobiDB-lite"/>
    </source>
</evidence>
<feature type="region of interest" description="Disordered" evidence="2">
    <location>
        <begin position="467"/>
        <end position="491"/>
    </location>
</feature>
<dbReference type="SMART" id="SM00384">
    <property type="entry name" value="AT_hook"/>
    <property type="match status" value="2"/>
</dbReference>
<organism evidence="4 5">
    <name type="scientific">Filobasidium floriforme</name>
    <dbReference type="NCBI Taxonomy" id="5210"/>
    <lineage>
        <taxon>Eukaryota</taxon>
        <taxon>Fungi</taxon>
        <taxon>Dikarya</taxon>
        <taxon>Basidiomycota</taxon>
        <taxon>Agaricomycotina</taxon>
        <taxon>Tremellomycetes</taxon>
        <taxon>Filobasidiales</taxon>
        <taxon>Filobasidiaceae</taxon>
        <taxon>Filobasidium</taxon>
    </lineage>
</organism>
<feature type="compositionally biased region" description="Basic residues" evidence="2">
    <location>
        <begin position="765"/>
        <end position="779"/>
    </location>
</feature>
<dbReference type="GO" id="GO:0003677">
    <property type="term" value="F:DNA binding"/>
    <property type="evidence" value="ECO:0007669"/>
    <property type="project" value="InterPro"/>
</dbReference>
<evidence type="ECO:0000313" key="4">
    <source>
        <dbReference type="EMBL" id="KAG7562317.1"/>
    </source>
</evidence>
<feature type="compositionally biased region" description="Low complexity" evidence="2">
    <location>
        <begin position="957"/>
        <end position="969"/>
    </location>
</feature>
<keyword evidence="1" id="KW-0175">Coiled coil</keyword>
<sequence length="2188" mass="244809">MLDELVKFMADEVAMDGSLGCSPRRFIYLLSSETSPIHLNRPPQAPPLTPEGLEKTAAYVWRQVVQIYSNKNKNEDYQSQGRYHVVDFRRVKKLLNEASDLDFKPEKVDNRTAKKHKKEDEEVKETADKVEGSGKDKGKGKGKAKARNQDEDEGDDGFEIQPEADGAGSFSTTKLVKTSGSIEEQKKALIETVFAESEITPEGGADQGDMLKLREVYGENACLVADPGTIRMALTGTRVQIPKYSMVVSSVLEMVARSRAAGITMVDVATRSTRATGHKGRVAAQNAFYVVKVLVEAGLVVKLKGMDENRTSSSIVHTKYLDRNRNYLARLGYLKVRGGNDPAEEEPDQMETLGSTVLGVNEETGLPIFPPFGASELTNRPFLRARLVTLLKSDLWHHLIEHRDLHLAMGFEGIIGRHDRMILRRYIAALMTEGLIERVAVPSEIEGKVHYCIRLTEFRPKGQETFAGERIPEGSMSQAKPGESLEEDDDADVEDPLAVNQSQHYITFDHTVSKEYSVIESIKQAGIKGILFEKLYTDLPFDKKTIQGICYKFASLGVNFPHLSDYGLFETTQREQRLNKVRWFAAREYIAHCAQINVDPLISPEYLEALKHVGEFRDISRQSFYSSNEVYHAKLREAHSNTKLMRADAVKKRKGREDVPYFRGRPRKFIKVLDLDRNILKRSKATELKTSPLIPEPLLFNKANKMLYPMAKELVDGTGRVPEPQDWNDPTGGTNGKLKAYWVAIAAGEEPPTNPTESDVEALRQHRIKGEKKRGRPRKIVAEDADGSTQIKKKRGRPRKAVAEAAEESAANGNGEPSVESTAEEPPKKKGRVAKAKPAPKASAKAPPRATRGRKADEAHKDEVKPVEPSQAASQPMPKPDDLSSLEPLEDRQEGSADIEQEPDVAGSHTTAIPKSTLETPIASIAAGNSTGDANVGIVVDPVLASPSVPPAMETQDAPVPVDPPVSASLHHQTSTSVASPKTPVRPKASRKAPSDPIPVKPPKRVRIDHDLEMQLREVLRFISEQGGIVQGKHSLTSSLENWCKTATYGGQFPEQALQGKVDGRRINKLTDMLEDSGRIRRTTVASDGNREKTFVVIWLPDTPEERVLDYIMELRHAGAPRVVSKIEAVPADTIGFSKVSRTPRKPNKPHRGFENVSTLKISTATPEQLHELSPDDMRNAFRQDWRMYPQQYGWEPGLGRRLELFHHILCDAARAYGQLVEDGICVRRNDVLAQLSVAAMCQILPVKDDDETLLEMFRSGEASRKTVGELQGSPATLLSVTSPRIRNKFESLLDHLVKMGLAEPREKILGECDVFRPVTLERSNYVWLAQRGSLIDWSKAKKSSTATKQTAVSFELPLQTSEDVTAFWYLTWYRTMSDGSEQDKLQHVFALLAERGRTYEESVMHLAGLEVLSGYFSRPRAWRKGFVLHEAQQRYLQWLAESRFIPDDPGNSPDFHEETAYRLFAPVEPIKKYLLSRLSHRHKRDHREAKKARSDEAEEALREAIKQKVEERQIRREALWIELLDSACSRVGISSSDELRNYLEAFHCRYLRDPTSFNTTQFFAVVSNHVAALLQKKKPGRAHLIPTVAPVAKTSRIRTHWTTQMEELARDAFVVIEHRRKHVPPDAITKATIASAWAKVFPHVPAYKIRRRTTDWMAESAENAEFIKQLSLQWETILATEKDLPPDIDPSSMEHFDVLMNISSLRQFVKKNAVLQRARDPEEGDAEFLQALPRSLDVLDATFVPDNASTIRTENGYHSYWLTRSSETAKERDVIAQSALLSLGKAGIKVNPSREDAMLESVAKTIVSTPPAGYRADQADILLQNFKTRVADFKYRRMLKDAVLARAESHVTTGRGYRYAEPYVALRESPIASTVFGDCLGAKDIGENEYIEWNALCQPGEVAGLLELVSDNKISVALETETVDETLEGWAVQWGASRKIDDEDIEVDLAFRKLDQKPPTLLASSDTDIAGQKTEDDVTMQEHQALEGMLDVIKDAGVDGIMTEDLMVSSKQSSGEIMAMAIKLVQMGQVHCLGWSRARLVHDSHLRAWQLTFGCKDAPAPKIEDGILKPSRAADPDQHATRMTYQWLDIYGQVNEEEFKLSCNSILGHIYMRPGINESVLRSLVAKIFGRHEINYVLQTLLDRGVIRRFCGDLAASPRLGLPVAGLAALEDEKLISYMADGIMQYI</sequence>
<evidence type="ECO:0000256" key="1">
    <source>
        <dbReference type="SAM" id="Coils"/>
    </source>
</evidence>
<feature type="region of interest" description="Disordered" evidence="2">
    <location>
        <begin position="749"/>
        <end position="916"/>
    </location>
</feature>
<feature type="coiled-coil region" evidence="1">
    <location>
        <begin position="1488"/>
        <end position="1515"/>
    </location>
</feature>
<dbReference type="Pfam" id="PF20222">
    <property type="entry name" value="DUF6581"/>
    <property type="match status" value="1"/>
</dbReference>
<feature type="compositionally biased region" description="Basic and acidic residues" evidence="2">
    <location>
        <begin position="854"/>
        <end position="866"/>
    </location>
</feature>
<dbReference type="GO" id="GO:0006384">
    <property type="term" value="P:transcription initiation at RNA polymerase III promoter"/>
    <property type="evidence" value="ECO:0007669"/>
    <property type="project" value="InterPro"/>
</dbReference>
<dbReference type="InterPro" id="IPR044210">
    <property type="entry name" value="Tfc3-like"/>
</dbReference>
<dbReference type="EMBL" id="JABELV010000034">
    <property type="protein sequence ID" value="KAG7562317.1"/>
    <property type="molecule type" value="Genomic_DNA"/>
</dbReference>
<gene>
    <name evidence="4" type="ORF">FFLO_02209</name>
</gene>
<dbReference type="InterPro" id="IPR046488">
    <property type="entry name" value="Sfc3/Tfc3_C"/>
</dbReference>
<keyword evidence="5" id="KW-1185">Reference proteome</keyword>
<evidence type="ECO:0000259" key="3">
    <source>
        <dbReference type="Pfam" id="PF20222"/>
    </source>
</evidence>
<reference evidence="4" key="1">
    <citation type="submission" date="2020-04" db="EMBL/GenBank/DDBJ databases">
        <title>Analysis of mating type loci in Filobasidium floriforme.</title>
        <authorList>
            <person name="Nowrousian M."/>
        </authorList>
    </citation>
    <scope>NUCLEOTIDE SEQUENCE</scope>
    <source>
        <strain evidence="4">CBS 6242</strain>
    </source>
</reference>
<feature type="compositionally biased region" description="Low complexity" evidence="2">
    <location>
        <begin position="836"/>
        <end position="850"/>
    </location>
</feature>
<feature type="region of interest" description="Disordered" evidence="2">
    <location>
        <begin position="110"/>
        <end position="171"/>
    </location>
</feature>
<feature type="domain" description="Transcription factor tau subunit sfc3/Tfc3 C-terminal" evidence="3">
    <location>
        <begin position="1599"/>
        <end position="1956"/>
    </location>
</feature>
<feature type="compositionally biased region" description="Polar residues" evidence="2">
    <location>
        <begin position="970"/>
        <end position="980"/>
    </location>
</feature>
<feature type="region of interest" description="Disordered" evidence="2">
    <location>
        <begin position="949"/>
        <end position="1004"/>
    </location>
</feature>
<evidence type="ECO:0000313" key="5">
    <source>
        <dbReference type="Proteomes" id="UP000812966"/>
    </source>
</evidence>
<dbReference type="InterPro" id="IPR017956">
    <property type="entry name" value="AT_hook_DNA-bd_motif"/>
</dbReference>
<dbReference type="GO" id="GO:0042791">
    <property type="term" value="P:5S class rRNA transcription by RNA polymerase III"/>
    <property type="evidence" value="ECO:0007669"/>
    <property type="project" value="TreeGrafter"/>
</dbReference>
<dbReference type="GO" id="GO:0000127">
    <property type="term" value="C:transcription factor TFIIIC complex"/>
    <property type="evidence" value="ECO:0007669"/>
    <property type="project" value="InterPro"/>
</dbReference>
<dbReference type="Proteomes" id="UP000812966">
    <property type="component" value="Unassembled WGS sequence"/>
</dbReference>